<dbReference type="NCBIfam" id="TIGR03347">
    <property type="entry name" value="VI_chp_1"/>
    <property type="match status" value="1"/>
</dbReference>
<dbReference type="PANTHER" id="PTHR35564">
    <property type="match status" value="1"/>
</dbReference>
<evidence type="ECO:0000313" key="1">
    <source>
        <dbReference type="EMBL" id="AYN20974.1"/>
    </source>
</evidence>
<sequence>MASADRSATPVVEAGLLQDLQTQAPQYSFFQAARLLRQHLGDDAALRERLRIRPALTLAFPESDLAKVERGVDGRFHIEANFFGLYGVTSPLPTFYTEDLIQEAMQGYSARRDFIDIVHAALYPLLYQAWEKYRIWLAVHERRDGQRLRQLYALVGLREAPERQDDAQALLPFAGNLGMKSRSALGLQSLLAGLLGGLPVRVHPCAPRFVRIAPVYRSRLGGQACSLGEDSVLGEQVLDCAGNADIEIGPLQAELFHDLLPGAPLFDRVSRTVAWYLQAPLQCELQLWLEPQQRQGACLGRGWQRLGCNTWLGQGRSRVLAERPVRFGLNLFTAENDDHDAR</sequence>
<dbReference type="Proteomes" id="UP000268070">
    <property type="component" value="Chromosome"/>
</dbReference>
<dbReference type="RefSeq" id="WP_094196779.1">
    <property type="nucleotide sequence ID" value="NZ_CP022390.1"/>
</dbReference>
<name>A0A3G2HV88_9BURK</name>
<dbReference type="Pfam" id="PF06996">
    <property type="entry name" value="T6SS_TssG"/>
    <property type="match status" value="1"/>
</dbReference>
<dbReference type="InterPro" id="IPR010732">
    <property type="entry name" value="T6SS_TssG-like"/>
</dbReference>
<dbReference type="KEGG" id="aaqu:D3M96_10830"/>
<proteinExistence type="predicted"/>
<dbReference type="PANTHER" id="PTHR35564:SF3">
    <property type="entry name" value="TYPE VI SECRETION SYSTEM BASEPLATE SUBUNIT TSSG"/>
    <property type="match status" value="1"/>
</dbReference>
<dbReference type="OrthoDB" id="1523296at2"/>
<protein>
    <submittedName>
        <fullName evidence="1">Type VI secretion system baseplate subunit TssG</fullName>
    </submittedName>
</protein>
<reference evidence="1 2" key="1">
    <citation type="submission" date="2018-09" db="EMBL/GenBank/DDBJ databases">
        <title>Complete genome sequence of the hydrocarbonoclastic bacterium Alcaligenes aquatilis QD168, isolated from a crude-oil polluted marine sediment of Central Chile.</title>
        <authorList>
            <person name="Duran R.E."/>
            <person name="Barra B."/>
            <person name="Salva-Serra F."/>
            <person name="Mendez V."/>
            <person name="Moore E.R.B."/>
            <person name="Seeger M."/>
        </authorList>
    </citation>
    <scope>NUCLEOTIDE SEQUENCE [LARGE SCALE GENOMIC DNA]</scope>
    <source>
        <strain evidence="1 2">QD168</strain>
    </source>
</reference>
<accession>A0A3R9ASS4</accession>
<organism evidence="1 2">
    <name type="scientific">Alcaligenes aquatilis</name>
    <dbReference type="NCBI Taxonomy" id="323284"/>
    <lineage>
        <taxon>Bacteria</taxon>
        <taxon>Pseudomonadati</taxon>
        <taxon>Pseudomonadota</taxon>
        <taxon>Betaproteobacteria</taxon>
        <taxon>Burkholderiales</taxon>
        <taxon>Alcaligenaceae</taxon>
        <taxon>Alcaligenes</taxon>
    </lineage>
</organism>
<accession>A0A3G2HV88</accession>
<dbReference type="AlphaFoldDB" id="A0A3G2HV88"/>
<gene>
    <name evidence="1" type="primary">tssG</name>
    <name evidence="1" type="ORF">D3M96_10830</name>
</gene>
<dbReference type="EMBL" id="CP032153">
    <property type="protein sequence ID" value="AYN20974.1"/>
    <property type="molecule type" value="Genomic_DNA"/>
</dbReference>
<evidence type="ECO:0000313" key="2">
    <source>
        <dbReference type="Proteomes" id="UP000268070"/>
    </source>
</evidence>